<dbReference type="AlphaFoldDB" id="A0A1Y1XRE3"/>
<feature type="chain" id="PRO_5012260004" evidence="2">
    <location>
        <begin position="20"/>
        <end position="105"/>
    </location>
</feature>
<comment type="caution">
    <text evidence="3">The sequence shown here is derived from an EMBL/GenBank/DDBJ whole genome shotgun (WGS) entry which is preliminary data.</text>
</comment>
<protein>
    <submittedName>
        <fullName evidence="3">Uncharacterized protein</fullName>
    </submittedName>
</protein>
<accession>A0A1Y1XRE3</accession>
<feature type="compositionally biased region" description="Polar residues" evidence="1">
    <location>
        <begin position="60"/>
        <end position="74"/>
    </location>
</feature>
<keyword evidence="2" id="KW-0732">Signal</keyword>
<gene>
    <name evidence="3" type="ORF">K493DRAFT_319536</name>
</gene>
<evidence type="ECO:0000256" key="2">
    <source>
        <dbReference type="SAM" id="SignalP"/>
    </source>
</evidence>
<evidence type="ECO:0000256" key="1">
    <source>
        <dbReference type="SAM" id="MobiDB-lite"/>
    </source>
</evidence>
<name>A0A1Y1XRE3_9FUNG</name>
<proteinExistence type="predicted"/>
<feature type="region of interest" description="Disordered" evidence="1">
    <location>
        <begin position="27"/>
        <end position="105"/>
    </location>
</feature>
<reference evidence="3 4" key="1">
    <citation type="submission" date="2016-07" db="EMBL/GenBank/DDBJ databases">
        <title>Pervasive Adenine N6-methylation of Active Genes in Fungi.</title>
        <authorList>
            <consortium name="DOE Joint Genome Institute"/>
            <person name="Mondo S.J."/>
            <person name="Dannebaum R.O."/>
            <person name="Kuo R.C."/>
            <person name="Labutti K."/>
            <person name="Haridas S."/>
            <person name="Kuo A."/>
            <person name="Salamov A."/>
            <person name="Ahrendt S.R."/>
            <person name="Lipzen A."/>
            <person name="Sullivan W."/>
            <person name="Andreopoulos W.B."/>
            <person name="Clum A."/>
            <person name="Lindquist E."/>
            <person name="Daum C."/>
            <person name="Ramamoorthy G.K."/>
            <person name="Gryganskyi A."/>
            <person name="Culley D."/>
            <person name="Magnuson J.K."/>
            <person name="James T.Y."/>
            <person name="O'Malley M.A."/>
            <person name="Stajich J.E."/>
            <person name="Spatafora J.W."/>
            <person name="Visel A."/>
            <person name="Grigoriev I.V."/>
        </authorList>
    </citation>
    <scope>NUCLEOTIDE SEQUENCE [LARGE SCALE GENOMIC DNA]</scope>
    <source>
        <strain evidence="3 4">CBS 931.73</strain>
    </source>
</reference>
<feature type="signal peptide" evidence="2">
    <location>
        <begin position="1"/>
        <end position="19"/>
    </location>
</feature>
<feature type="compositionally biased region" description="Basic and acidic residues" evidence="1">
    <location>
        <begin position="91"/>
        <end position="105"/>
    </location>
</feature>
<keyword evidence="4" id="KW-1185">Reference proteome</keyword>
<evidence type="ECO:0000313" key="4">
    <source>
        <dbReference type="Proteomes" id="UP000193498"/>
    </source>
</evidence>
<dbReference type="EMBL" id="MCFE01000536">
    <property type="protein sequence ID" value="ORX88328.1"/>
    <property type="molecule type" value="Genomic_DNA"/>
</dbReference>
<dbReference type="InParanoid" id="A0A1Y1XRE3"/>
<dbReference type="Proteomes" id="UP000193498">
    <property type="component" value="Unassembled WGS sequence"/>
</dbReference>
<evidence type="ECO:0000313" key="3">
    <source>
        <dbReference type="EMBL" id="ORX88328.1"/>
    </source>
</evidence>
<sequence length="105" mass="11330">MVRVTASLLILGLTMAIQALPELEYESSSSYSKSDLSKPDSYENPAPNSKVVHTKKKSGPSGSTTVSTIENFNNGDPRCVLKVQESDGDGQEQKRVEKCEPGSKP</sequence>
<organism evidence="3 4">
    <name type="scientific">Basidiobolus meristosporus CBS 931.73</name>
    <dbReference type="NCBI Taxonomy" id="1314790"/>
    <lineage>
        <taxon>Eukaryota</taxon>
        <taxon>Fungi</taxon>
        <taxon>Fungi incertae sedis</taxon>
        <taxon>Zoopagomycota</taxon>
        <taxon>Entomophthoromycotina</taxon>
        <taxon>Basidiobolomycetes</taxon>
        <taxon>Basidiobolales</taxon>
        <taxon>Basidiobolaceae</taxon>
        <taxon>Basidiobolus</taxon>
    </lineage>
</organism>